<feature type="domain" description="Histidine kinase" evidence="7">
    <location>
        <begin position="1159"/>
        <end position="1382"/>
    </location>
</feature>
<dbReference type="SMART" id="SM00388">
    <property type="entry name" value="HisKA"/>
    <property type="match status" value="2"/>
</dbReference>
<evidence type="ECO:0000259" key="8">
    <source>
        <dbReference type="PROSITE" id="PS50110"/>
    </source>
</evidence>
<dbReference type="Gene3D" id="3.30.450.20">
    <property type="entry name" value="PAS domain"/>
    <property type="match status" value="2"/>
</dbReference>
<feature type="domain" description="Response regulatory" evidence="8">
    <location>
        <begin position="1561"/>
        <end position="1675"/>
    </location>
</feature>
<dbReference type="Gene3D" id="3.30.565.10">
    <property type="entry name" value="Histidine kinase-like ATPase, C-terminal domain"/>
    <property type="match status" value="2"/>
</dbReference>
<evidence type="ECO:0000313" key="11">
    <source>
        <dbReference type="Proteomes" id="UP000826462"/>
    </source>
</evidence>
<dbReference type="SUPFAM" id="SSF52172">
    <property type="entry name" value="CheY-like"/>
    <property type="match status" value="3"/>
</dbReference>
<dbReference type="Gene3D" id="3.40.50.2300">
    <property type="match status" value="3"/>
</dbReference>
<dbReference type="SUPFAM" id="SSF55874">
    <property type="entry name" value="ATPase domain of HSP90 chaperone/DNA topoisomerase II/histidine kinase"/>
    <property type="match status" value="2"/>
</dbReference>
<evidence type="ECO:0000256" key="3">
    <source>
        <dbReference type="ARBA" id="ARBA00022553"/>
    </source>
</evidence>
<feature type="domain" description="PAC" evidence="9">
    <location>
        <begin position="1091"/>
        <end position="1139"/>
    </location>
</feature>
<dbReference type="PANTHER" id="PTHR43547:SF2">
    <property type="entry name" value="HYBRID SIGNAL TRANSDUCTION HISTIDINE KINASE C"/>
    <property type="match status" value="1"/>
</dbReference>
<dbReference type="Gene3D" id="3.30.450.40">
    <property type="match status" value="1"/>
</dbReference>
<dbReference type="CDD" id="cd00130">
    <property type="entry name" value="PAS"/>
    <property type="match status" value="1"/>
</dbReference>
<feature type="modified residue" description="4-aspartylphosphate" evidence="6">
    <location>
        <position position="734"/>
    </location>
</feature>
<evidence type="ECO:0000259" key="7">
    <source>
        <dbReference type="PROSITE" id="PS50109"/>
    </source>
</evidence>
<dbReference type="CDD" id="cd00082">
    <property type="entry name" value="HisKA"/>
    <property type="match status" value="2"/>
</dbReference>
<reference evidence="10 11" key="1">
    <citation type="submission" date="2021-07" db="EMBL/GenBank/DDBJ databases">
        <title>Paraburkholderia edwinii protects Aspergillus sp. from phenazines by acting as a toxin sponge.</title>
        <authorList>
            <person name="Dahlstrom K.M."/>
            <person name="Newman D.K."/>
        </authorList>
    </citation>
    <scope>NUCLEOTIDE SEQUENCE [LARGE SCALE GENOMIC DNA]</scope>
    <source>
        <strain evidence="10 11">Pe01</strain>
    </source>
</reference>
<feature type="domain" description="Response regulatory" evidence="8">
    <location>
        <begin position="685"/>
        <end position="801"/>
    </location>
</feature>
<dbReference type="SMART" id="SM00387">
    <property type="entry name" value="HATPase_c"/>
    <property type="match status" value="2"/>
</dbReference>
<dbReference type="InterPro" id="IPR035965">
    <property type="entry name" value="PAS-like_dom_sf"/>
</dbReference>
<dbReference type="CDD" id="cd18161">
    <property type="entry name" value="REC_hyHK_blue-like"/>
    <property type="match status" value="1"/>
</dbReference>
<dbReference type="Pfam" id="PF02518">
    <property type="entry name" value="HATPase_c"/>
    <property type="match status" value="2"/>
</dbReference>
<feature type="modified residue" description="4-aspartylphosphate" evidence="6">
    <location>
        <position position="1452"/>
    </location>
</feature>
<dbReference type="PRINTS" id="PR00344">
    <property type="entry name" value="BCTRLSENSOR"/>
</dbReference>
<dbReference type="Pfam" id="PF08447">
    <property type="entry name" value="PAS_3"/>
    <property type="match status" value="1"/>
</dbReference>
<keyword evidence="4" id="KW-0808">Transferase</keyword>
<dbReference type="SUPFAM" id="SSF55785">
    <property type="entry name" value="PYP-like sensor domain (PAS domain)"/>
    <property type="match status" value="1"/>
</dbReference>
<dbReference type="Pfam" id="PF00072">
    <property type="entry name" value="Response_reg"/>
    <property type="match status" value="3"/>
</dbReference>
<keyword evidence="5" id="KW-0418">Kinase</keyword>
<dbReference type="InterPro" id="IPR003018">
    <property type="entry name" value="GAF"/>
</dbReference>
<evidence type="ECO:0000259" key="9">
    <source>
        <dbReference type="PROSITE" id="PS50113"/>
    </source>
</evidence>
<dbReference type="Pfam" id="PF00512">
    <property type="entry name" value="HisKA"/>
    <property type="match status" value="1"/>
</dbReference>
<dbReference type="InterPro" id="IPR004358">
    <property type="entry name" value="Sig_transdc_His_kin-like_C"/>
</dbReference>
<dbReference type="InterPro" id="IPR000014">
    <property type="entry name" value="PAS"/>
</dbReference>
<dbReference type="EMBL" id="CP080095">
    <property type="protein sequence ID" value="QYD68873.1"/>
    <property type="molecule type" value="Genomic_DNA"/>
</dbReference>
<dbReference type="Proteomes" id="UP000826462">
    <property type="component" value="Chromosome 1"/>
</dbReference>
<evidence type="ECO:0000256" key="1">
    <source>
        <dbReference type="ARBA" id="ARBA00000085"/>
    </source>
</evidence>
<dbReference type="RefSeq" id="WP_219798253.1">
    <property type="nucleotide sequence ID" value="NZ_CP080095.1"/>
</dbReference>
<dbReference type="InterPro" id="IPR001789">
    <property type="entry name" value="Sig_transdc_resp-reg_receiver"/>
</dbReference>
<dbReference type="SMART" id="SM00091">
    <property type="entry name" value="PAS"/>
    <property type="match status" value="1"/>
</dbReference>
<evidence type="ECO:0000256" key="2">
    <source>
        <dbReference type="ARBA" id="ARBA00012438"/>
    </source>
</evidence>
<dbReference type="CDD" id="cd16922">
    <property type="entry name" value="HATPase_EvgS-ArcB-TorS-like"/>
    <property type="match status" value="1"/>
</dbReference>
<proteinExistence type="predicted"/>
<name>A0ABX8UPJ1_9BURK</name>
<dbReference type="PROSITE" id="PS50109">
    <property type="entry name" value="HIS_KIN"/>
    <property type="match status" value="2"/>
</dbReference>
<keyword evidence="11" id="KW-1185">Reference proteome</keyword>
<accession>A0ABX8UPJ1</accession>
<dbReference type="NCBIfam" id="TIGR00229">
    <property type="entry name" value="sensory_box"/>
    <property type="match status" value="1"/>
</dbReference>
<dbReference type="InterPro" id="IPR005467">
    <property type="entry name" value="His_kinase_dom"/>
</dbReference>
<protein>
    <recommendedName>
        <fullName evidence="2">histidine kinase</fullName>
        <ecNumber evidence="2">2.7.13.3</ecNumber>
    </recommendedName>
</protein>
<dbReference type="InterPro" id="IPR003661">
    <property type="entry name" value="HisK_dim/P_dom"/>
</dbReference>
<dbReference type="SUPFAM" id="SSF55781">
    <property type="entry name" value="GAF domain-like"/>
    <property type="match status" value="2"/>
</dbReference>
<dbReference type="SMART" id="SM00448">
    <property type="entry name" value="REC"/>
    <property type="match status" value="3"/>
</dbReference>
<evidence type="ECO:0000256" key="5">
    <source>
        <dbReference type="ARBA" id="ARBA00022777"/>
    </source>
</evidence>
<evidence type="ECO:0000313" key="10">
    <source>
        <dbReference type="EMBL" id="QYD68873.1"/>
    </source>
</evidence>
<dbReference type="PROSITE" id="PS50110">
    <property type="entry name" value="RESPONSE_REGULATORY"/>
    <property type="match status" value="3"/>
</dbReference>
<dbReference type="InterPro" id="IPR036890">
    <property type="entry name" value="HATPase_C_sf"/>
</dbReference>
<evidence type="ECO:0000256" key="6">
    <source>
        <dbReference type="PROSITE-ProRule" id="PRU00169"/>
    </source>
</evidence>
<dbReference type="CDD" id="cd17574">
    <property type="entry name" value="REC_OmpR"/>
    <property type="match status" value="1"/>
</dbReference>
<organism evidence="10 11">
    <name type="scientific">Paraburkholderia edwinii</name>
    <dbReference type="NCBI Taxonomy" id="2861782"/>
    <lineage>
        <taxon>Bacteria</taxon>
        <taxon>Pseudomonadati</taxon>
        <taxon>Pseudomonadota</taxon>
        <taxon>Betaproteobacteria</taxon>
        <taxon>Burkholderiales</taxon>
        <taxon>Burkholderiaceae</taxon>
        <taxon>Paraburkholderia</taxon>
    </lineage>
</organism>
<sequence>MKADNSMAGVNLTGAAPAFLRGGGEMGALIAAYDWSTTSLGPPDSWPQSLKTAIRIMLTSRQPIWIGWGPDLLFFYNDPYKSIIGGKHPVALGQPTSTVWREIWQDIGPLLDTALAGVEGTYVEQKLLIMERNGYPEETYYTFSYSPVPDDVGGTGGIICANSDDTARVIGERQLTLLREIGASTTDARTWLEACEFGMRALGNDPRDIPFAMFYSSEAGSDSVTLTSACGIAAGHPAAPASMHAGKNALWPFAEVQRRQTVKVVTDLAERFGPSLPGGAWSQPPTQAAVLPVQPSGERGRGGVLIVGLNPFRLFDDGYRAFLNLVARQIGGAIGYAHAYEEERQRAEALAEIDRAKTTFFSNISHEFRTPLTLMLGPLEELLADPEAGSGDRRELVEVTHRNSLRLLKLVNALLDFSRLEAGRIQIHREPTDVAAFTAELASLFRSAIESAGMSLVVDCAASPRLVEIDRDMWEKIVLNLLSNAFKFTLSGTITVSVKPAPGDGVEVCVSDTGIGIPGHELPRLFERFHRVEGAAGRSVEGSGIGLALVQELVRLHGGEIRVDSKVGVGSCFTVALPDGSAGAGAGTAAAGAGAGAGSGVAAAGAAQPAQAGRGVSAQAVQPKPASTSKQAQSYVDAALRWLPDGAAMGPADAEPDIDADDAWRVAAEGLDGTATAPADGRAARVLIVDDNADLRDYMRRILSAAGHDVRVADDGISALDAIRAAPPDLVVSDVMMPRLDGFGLLHQLRADPQLRETPVLLLSARAGEEAKVGGLESGADDYLTKPFSARELLARVSGNLQLAQLRRETRQRYADETRTLEILNRVGTAVAAELDLNRAVQVVTDAATELTGAAFGSFFYNVKDEHGGRYTLYTLSGVPKDTFSKFPMPRNTAVFGPTFNGEGIVRSDDITKDPRYGRNDPYHGMPAGHLKVTSYLAAPVVSRTGEVLGGLFFGHPEPGVFTTRSERFLAGIAAQAASAIDNARLYRAAQDEIAARSKAQAALHNLNETLEARVAEAVADRDRLWELSEDLLVVAGLDGSLQRVSPSWTRVLGHPAWALTSQSYFDLIHPDDLEFVNARIHDLRVTGVPMRYENRLRRSDGSWCWIAWTLALDPHTERIHGVGRDVTADRETQEALRHAEEALRFAQKMEAIGKLTGGVAHDFNNLLQVVGGNLQLLAEDVAGSERPAQRVRNALAGVARGAKLASQLLAFGRRQPLAPKVVNLGRFVRGLDDMLRRALGDGIEIETIVSGGLWNTLVDPFQVENALLNLAINARDAMDGQGKLTIEAGNAALDDAYAKRNADVLPGQYVMVAVTDTGSGMTPEVRDHVFEPFFTTKREGQGTGLGLSMVYGFVKQSGGHVKIYSEPGQGTTIRLYLPRVRQEEDLETEIDVGPSKGGAETILVVEDDEDVRTTVVEMLSSLGYHVLRAKDAQSALAIVESGVPIHLLFTDVVMPGPLRSTELACKARERQPAIAVLFTSGYTDNAIVHAGRLDEGVELLSKPYTHEALARKIRHTLRVQSGKGTKGAGKKSTLQAEDSQTVTLVDRSRNETFDAVRGLRILFVEDDEMVRASTAEVLRTFGLDIFEAAGNDDAQQVIAAQPVDVLLTDIGLGAHSGVDLALEATRRQPHLRVIFVSGIPVELAPAQQAVLGHALHLRKPYDPLDLINALHACVSSDPRNLPG</sequence>
<feature type="domain" description="Histidine kinase" evidence="7">
    <location>
        <begin position="363"/>
        <end position="581"/>
    </location>
</feature>
<evidence type="ECO:0000256" key="4">
    <source>
        <dbReference type="ARBA" id="ARBA00022679"/>
    </source>
</evidence>
<dbReference type="EC" id="2.7.13.3" evidence="2"/>
<dbReference type="InterPro" id="IPR003594">
    <property type="entry name" value="HATPase_dom"/>
</dbReference>
<dbReference type="PANTHER" id="PTHR43547">
    <property type="entry name" value="TWO-COMPONENT HISTIDINE KINASE"/>
    <property type="match status" value="1"/>
</dbReference>
<dbReference type="Pfam" id="PF13185">
    <property type="entry name" value="GAF_2"/>
    <property type="match status" value="1"/>
</dbReference>
<dbReference type="InterPro" id="IPR036097">
    <property type="entry name" value="HisK_dim/P_sf"/>
</dbReference>
<comment type="catalytic activity">
    <reaction evidence="1">
        <text>ATP + protein L-histidine = ADP + protein N-phospho-L-histidine.</text>
        <dbReference type="EC" id="2.7.13.3"/>
    </reaction>
</comment>
<dbReference type="InterPro" id="IPR013655">
    <property type="entry name" value="PAS_fold_3"/>
</dbReference>
<dbReference type="InterPro" id="IPR029016">
    <property type="entry name" value="GAF-like_dom_sf"/>
</dbReference>
<dbReference type="InterPro" id="IPR011006">
    <property type="entry name" value="CheY-like_superfamily"/>
</dbReference>
<feature type="domain" description="Response regulatory" evidence="8">
    <location>
        <begin position="1402"/>
        <end position="1518"/>
    </location>
</feature>
<feature type="modified residue" description="4-aspartylphosphate" evidence="6">
    <location>
        <position position="1610"/>
    </location>
</feature>
<dbReference type="SMART" id="SM00065">
    <property type="entry name" value="GAF"/>
    <property type="match status" value="1"/>
</dbReference>
<dbReference type="PROSITE" id="PS50113">
    <property type="entry name" value="PAC"/>
    <property type="match status" value="1"/>
</dbReference>
<keyword evidence="3 6" id="KW-0597">Phosphoprotein</keyword>
<dbReference type="CDD" id="cd16919">
    <property type="entry name" value="HATPase_CckA-like"/>
    <property type="match status" value="1"/>
</dbReference>
<dbReference type="InterPro" id="IPR000700">
    <property type="entry name" value="PAS-assoc_C"/>
</dbReference>
<gene>
    <name evidence="10" type="ORF">KZJ38_00240</name>
</gene>
<dbReference type="Gene3D" id="1.10.287.130">
    <property type="match status" value="2"/>
</dbReference>
<dbReference type="SUPFAM" id="SSF47384">
    <property type="entry name" value="Homodimeric domain of signal transducing histidine kinase"/>
    <property type="match status" value="2"/>
</dbReference>